<dbReference type="PANTHER" id="PTHR40465">
    <property type="entry name" value="CHROMOSOME 1, WHOLE GENOME SHOTGUN SEQUENCE"/>
    <property type="match status" value="1"/>
</dbReference>
<name>A0A0D7AQU5_9AGAR</name>
<evidence type="ECO:0000313" key="3">
    <source>
        <dbReference type="EMBL" id="KIY53927.1"/>
    </source>
</evidence>
<evidence type="ECO:0000313" key="4">
    <source>
        <dbReference type="Proteomes" id="UP000054144"/>
    </source>
</evidence>
<evidence type="ECO:0000259" key="2">
    <source>
        <dbReference type="Pfam" id="PF20152"/>
    </source>
</evidence>
<dbReference type="Proteomes" id="UP000054144">
    <property type="component" value="Unassembled WGS sequence"/>
</dbReference>
<proteinExistence type="predicted"/>
<dbReference type="EMBL" id="KN881583">
    <property type="protein sequence ID" value="KIY53927.1"/>
    <property type="molecule type" value="Genomic_DNA"/>
</dbReference>
<keyword evidence="4" id="KW-1185">Reference proteome</keyword>
<feature type="transmembrane region" description="Helical" evidence="1">
    <location>
        <begin position="132"/>
        <end position="151"/>
    </location>
</feature>
<accession>A0A0D7AQU5</accession>
<organism evidence="3 4">
    <name type="scientific">Fistulina hepatica ATCC 64428</name>
    <dbReference type="NCBI Taxonomy" id="1128425"/>
    <lineage>
        <taxon>Eukaryota</taxon>
        <taxon>Fungi</taxon>
        <taxon>Dikarya</taxon>
        <taxon>Basidiomycota</taxon>
        <taxon>Agaricomycotina</taxon>
        <taxon>Agaricomycetes</taxon>
        <taxon>Agaricomycetidae</taxon>
        <taxon>Agaricales</taxon>
        <taxon>Fistulinaceae</taxon>
        <taxon>Fistulina</taxon>
    </lineage>
</organism>
<feature type="transmembrane region" description="Helical" evidence="1">
    <location>
        <begin position="101"/>
        <end position="120"/>
    </location>
</feature>
<keyword evidence="1" id="KW-0472">Membrane</keyword>
<dbReference type="InterPro" id="IPR045339">
    <property type="entry name" value="DUF6534"/>
</dbReference>
<protein>
    <recommendedName>
        <fullName evidence="2">DUF6534 domain-containing protein</fullName>
    </recommendedName>
</protein>
<gene>
    <name evidence="3" type="ORF">FISHEDRAFT_54906</name>
</gene>
<keyword evidence="1" id="KW-1133">Transmembrane helix</keyword>
<dbReference type="OrthoDB" id="3263055at2759"/>
<reference evidence="3 4" key="1">
    <citation type="journal article" date="2015" name="Fungal Genet. Biol.">
        <title>Evolution of novel wood decay mechanisms in Agaricales revealed by the genome sequences of Fistulina hepatica and Cylindrobasidium torrendii.</title>
        <authorList>
            <person name="Floudas D."/>
            <person name="Held B.W."/>
            <person name="Riley R."/>
            <person name="Nagy L.G."/>
            <person name="Koehler G."/>
            <person name="Ransdell A.S."/>
            <person name="Younus H."/>
            <person name="Chow J."/>
            <person name="Chiniquy J."/>
            <person name="Lipzen A."/>
            <person name="Tritt A."/>
            <person name="Sun H."/>
            <person name="Haridas S."/>
            <person name="LaButti K."/>
            <person name="Ohm R.A."/>
            <person name="Kues U."/>
            <person name="Blanchette R.A."/>
            <person name="Grigoriev I.V."/>
            <person name="Minto R.E."/>
            <person name="Hibbett D.S."/>
        </authorList>
    </citation>
    <scope>NUCLEOTIDE SEQUENCE [LARGE SCALE GENOMIC DNA]</scope>
    <source>
        <strain evidence="3 4">ATCC 64428</strain>
    </source>
</reference>
<keyword evidence="1" id="KW-0812">Transmembrane</keyword>
<dbReference type="Pfam" id="PF20152">
    <property type="entry name" value="DUF6534"/>
    <property type="match status" value="1"/>
</dbReference>
<feature type="transmembrane region" description="Helical" evidence="1">
    <location>
        <begin position="14"/>
        <end position="37"/>
    </location>
</feature>
<sequence>MTYWKGDGRKLKTMIYFVAILDTIHQAILSAAVYGYLVTNYGDVEYLSRLSWGSIIPSSADSGNIRFMVYRIYVLCHNPVLVDILVGTIQTRAVIYSKHGLFWGASVVACFAFIAISMLSTTWVELEAFRNIIVAMNALGATNDVVIAAVFPYFLHVSKTGFASTSHMINRIIVMSINTGIITALFSIAALISIVVRGNALIYAIFWLVAGRVLRQFGGHPIKWTFFLAFSLNVRNFLRRPGPGTADYPSFTASGGTRTGTTSDTAVSSRNARMLAIRMDISTEQNVEDDIPLDVSARLD</sequence>
<feature type="domain" description="DUF6534" evidence="2">
    <location>
        <begin position="141"/>
        <end position="236"/>
    </location>
</feature>
<dbReference type="AlphaFoldDB" id="A0A0D7AQU5"/>
<evidence type="ECO:0000256" key="1">
    <source>
        <dbReference type="SAM" id="Phobius"/>
    </source>
</evidence>
<feature type="transmembrane region" description="Helical" evidence="1">
    <location>
        <begin position="172"/>
        <end position="194"/>
    </location>
</feature>
<feature type="transmembrane region" description="Helical" evidence="1">
    <location>
        <begin position="68"/>
        <end position="89"/>
    </location>
</feature>
<dbReference type="PANTHER" id="PTHR40465:SF1">
    <property type="entry name" value="DUF6534 DOMAIN-CONTAINING PROTEIN"/>
    <property type="match status" value="1"/>
</dbReference>